<dbReference type="Proteomes" id="UP000663862">
    <property type="component" value="Unassembled WGS sequence"/>
</dbReference>
<evidence type="ECO:0000313" key="4">
    <source>
        <dbReference type="Proteomes" id="UP000663862"/>
    </source>
</evidence>
<dbReference type="GO" id="GO:0008017">
    <property type="term" value="F:microtubule binding"/>
    <property type="evidence" value="ECO:0007669"/>
    <property type="project" value="InterPro"/>
</dbReference>
<reference evidence="3" key="1">
    <citation type="submission" date="2021-02" db="EMBL/GenBank/DDBJ databases">
        <authorList>
            <person name="Nowell W R."/>
        </authorList>
    </citation>
    <scope>NUCLEOTIDE SEQUENCE</scope>
</reference>
<comment type="caution">
    <text evidence="3">The sequence shown here is derived from an EMBL/GenBank/DDBJ whole genome shotgun (WGS) entry which is preliminary data.</text>
</comment>
<organism evidence="3 4">
    <name type="scientific">Rotaria socialis</name>
    <dbReference type="NCBI Taxonomy" id="392032"/>
    <lineage>
        <taxon>Eukaryota</taxon>
        <taxon>Metazoa</taxon>
        <taxon>Spiralia</taxon>
        <taxon>Gnathifera</taxon>
        <taxon>Rotifera</taxon>
        <taxon>Eurotatoria</taxon>
        <taxon>Bdelloidea</taxon>
        <taxon>Philodinida</taxon>
        <taxon>Philodinidae</taxon>
        <taxon>Rotaria</taxon>
    </lineage>
</organism>
<feature type="compositionally biased region" description="Basic and acidic residues" evidence="1">
    <location>
        <begin position="1623"/>
        <end position="1635"/>
    </location>
</feature>
<evidence type="ECO:0000313" key="3">
    <source>
        <dbReference type="EMBL" id="CAF4365701.1"/>
    </source>
</evidence>
<feature type="region of interest" description="Disordered" evidence="1">
    <location>
        <begin position="1843"/>
        <end position="1874"/>
    </location>
</feature>
<protein>
    <recommendedName>
        <fullName evidence="2">Kinesin motor domain-containing protein</fullName>
    </recommendedName>
</protein>
<dbReference type="SUPFAM" id="SSF52540">
    <property type="entry name" value="P-loop containing nucleoside triphosphate hydrolases"/>
    <property type="match status" value="1"/>
</dbReference>
<accession>A0A820M1T8</accession>
<feature type="compositionally biased region" description="Basic and acidic residues" evidence="1">
    <location>
        <begin position="1843"/>
        <end position="1865"/>
    </location>
</feature>
<feature type="region of interest" description="Disordered" evidence="1">
    <location>
        <begin position="2092"/>
        <end position="2154"/>
    </location>
</feature>
<feature type="compositionally biased region" description="Polar residues" evidence="1">
    <location>
        <begin position="1"/>
        <end position="11"/>
    </location>
</feature>
<dbReference type="GO" id="GO:0007018">
    <property type="term" value="P:microtubule-based movement"/>
    <property type="evidence" value="ECO:0007669"/>
    <property type="project" value="InterPro"/>
</dbReference>
<feature type="region of interest" description="Disordered" evidence="1">
    <location>
        <begin position="819"/>
        <end position="868"/>
    </location>
</feature>
<feature type="compositionally biased region" description="Basic and acidic residues" evidence="1">
    <location>
        <begin position="2095"/>
        <end position="2115"/>
    </location>
</feature>
<evidence type="ECO:0000259" key="2">
    <source>
        <dbReference type="SMART" id="SM00129"/>
    </source>
</evidence>
<feature type="region of interest" description="Disordered" evidence="1">
    <location>
        <begin position="1611"/>
        <end position="1638"/>
    </location>
</feature>
<dbReference type="InterPro" id="IPR027417">
    <property type="entry name" value="P-loop_NTPase"/>
</dbReference>
<dbReference type="GO" id="GO:0005524">
    <property type="term" value="F:ATP binding"/>
    <property type="evidence" value="ECO:0007669"/>
    <property type="project" value="InterPro"/>
</dbReference>
<feature type="region of interest" description="Disordered" evidence="1">
    <location>
        <begin position="1"/>
        <end position="21"/>
    </location>
</feature>
<dbReference type="GO" id="GO:0003777">
    <property type="term" value="F:microtubule motor activity"/>
    <property type="evidence" value="ECO:0007669"/>
    <property type="project" value="InterPro"/>
</dbReference>
<sequence length="2679" mass="304754">MDFNQQNSEGDNASLPLTSSIPSTLESISTTTSLMRPKPSNINVDYSEIRPQSFRERYNQQQKQMKHYISSYSATTNTSVLSSTTTIMKKSENHQNLLNRIFQIQKQEAQPLGICVRKCGLCRQFKHILLAECTVCCRMMDVDLKDCKCRILRSRNIIDQLICSICNSELTLDGYIICANRTCQTTLSTLINKESTAEIEEISVPSAILTDIYYPKSIHRTVAIQVNTLIHLPSLQRFLPNIIDDVNKESSSSLSLSKCDLDSTKVTSAYSSDMSYMSIESNMNVSLDNVTRNMTAAFNSNQPTKLALQSEDKLRQQLSQLTNTNDKTVDNSVESIEMPKSPRCLAIMNVQNRHDRLSALLKLKQHSACQTEFSCLIDIDKMIRCDELANVTVVRTNSSTQIERQIQVDTIKERFYSLCQARVEMSNLLDSTIDATNDETILKALIDRDGQRWSEFIDHLINAKTNFSLINIAQRLLNTIERLHSSGRLNNLTNGQLQRKVRYAMSQLKCTDEYSSLRNDFKSTKINRSTVKSTGQTDCNGALDMTVTVRPIDQHHNRQQSVISSHPIWKPDVDRLFDQGHSADEIHRLIHEAATSTPSQCDDYRLQHVFNYIDAKAKQQRARTAPSKIAFVAASPKTKSITHKIFQSTTLFQTIKPTEIADGGNTGITACLSSSTAVNDFSLISDITGNEISSNNLLSAVKNNDRMFPIEATKNSFKLSDNLPHTGLIESSNIESNKIRKITTENKFIIDLSKNEKENNLPIRISSNQGYVNLMSNVDSTIMKKQPSLTNIETIIQNERNTDENIDSDNDNIINERKATQRSREVVNSKISQTSKTSAFHSQKNFSTTKMTASSHSTNVPLSSLEEQSSDRLQPVQSMLATIYNSDVHKSSHSSNILLQLNPLVDIIESNLHESDKIRRDDMDLLMTKCIELLHNQNKANMSQSEKVRFQNVNDGISNTSNLLQEYTTLTIPSIIHNEDSLYEQNLSNMIILSSDIQASLKRVKDSPKQSIESIFQPIQSPPNAEMDLKQQMITSEHQEFASPIRCRANAFNSSIEKISMETLKTVATHSKEYISLETEDLSRPLIKNKMNPNDISNIELKNESVLHHKSAQKEWLDSLLSKLSDNVSRTSNVSSTSPSLLVLDGTKVNDKDKQEIEQQEKQESIKMKPLDNEVSILREHSKSSISGHEHATSMMKMTVGSPNKQYVADVIILRKEYAMSIIIPDQSSSMINEHCQLVEAKISQKKLAISTKTLLNLKDQLTQLPNDKNHDVHSAFQKSPSANILHKNYFKEEKESNSFVVHDETSSVNGQPSLSSNIEVLEQLDQVQILDTKSTSKSNENVQSLQKLVDNETIKNASPKSVLEDKDVISFSSNDDTHKNVIRKNESNIYIEKNSKTSDIDVPTLNQNATLIMSEAYKQQNEISKVQLPVTTKYFAISDGIQQHECVLAHLNDPDGTHSLKKTISDDTHTSNEEKHSNIDLHDQDTLGKTSIRNNNDIGLVDDKIDNRITDQLHTPTSLSLNPNITQQSIKSIMFPSNNTRINDVQYAKMSTSLIASIESTSISRAMSNALKENESMIMRTGSPHLIGESSETKSSLMKLTTEYDVHNDEHNHVNDNIPKSNQDDASNHKKDFPHNNPDPTLLYKEFSQELNLSDDTIQLLPSSIKNKENLLNETVNNQQPMIQFIQMDRTHSLPKVDIENIQNDSTLTKVKQLLKHEIQLTTNRNTEFLNASLPNTVDLEKRKELSSSNQIIINRTLENIAASKSSTLKNYKLQENPSLKSEFDIESSHRENDRQSEKIKPFENRNFDKQSLPVFNIPVSVNFDSETKNLIYEIPPSSLSKLHDANQDRLNDRKSTNTEERNSAKSFTSDVQRMDRSSVIKIQQQPIPSTTDAVLLSSFTNINMKQQVAQPWMSSSEIKDDRLTFGKTMNLVPEEIANLKRILPSNLVHRSSISSLSMPKLLLKRSSIKSNSTATQIIKPNAALSITDVSTSSSNIATNDRIRSTHSALGDQEEIISRKKSINSKNFKDKFMSAVQPSSKRNILRQRTLRSSHNQSLISSKPEERNLKSLKKKFMNNSLVSNSNLVYDSEQGSDTRIKSHENHNQILRTDQRDQKKKQKRPNKSKTIDSSQLAPFNLQARGDHQASTVDSSRLPNIEQSCGTHYLKKYSNYFSRRPIIRLPVTQIEKFECGTIGPRLHSSHVANRLLPSIDDRHYSSGQFHQTTESFTDRIYSLMSSENIDDKQAFESILNWQSQQQNPIRKVEQNKFQNIHLLDASTSHCVRGRQYPILADEIDMIDDPNTCTIVNEWAFAELVNAERDKFMQNSTDTIIKSKKRANINKNIKICLRKRPLTRFEQSMLKEVDIISIVNPQTIYLHIPSITVDNQVFIRNRKFKCDHTFDEYCQISTIYHSTLAPLLDLAIDSNKDYDNSCLYLIGGGKYSGKNFLLHELIDRFAFDLNRLLSSYDIYIKLLGICHNRIIDLLQNYSPIRIIKSMNWTLIPNDVFHLKNDKDIDYVTCQIKRRRRFIHQIIQINFHEKHQSKVMGSLMIVVLASSQYVYTRNLCSHRRKVLINSLNKTILSFKRALIGNRQNPDRVRAAFNNDVLTRLIEPYVFDDQSNICYVGTLNPGHRHRTATKYTIDFARNLRFCLKRINKQRRQQKKIIRENINNHDDDLF</sequence>
<proteinExistence type="predicted"/>
<evidence type="ECO:0000256" key="1">
    <source>
        <dbReference type="SAM" id="MobiDB-lite"/>
    </source>
</evidence>
<dbReference type="SMART" id="SM00129">
    <property type="entry name" value="KISc"/>
    <property type="match status" value="1"/>
</dbReference>
<feature type="compositionally biased region" description="Basic residues" evidence="1">
    <location>
        <begin position="2116"/>
        <end position="2125"/>
    </location>
</feature>
<feature type="domain" description="Kinesin motor" evidence="2">
    <location>
        <begin position="2342"/>
        <end position="2658"/>
    </location>
</feature>
<name>A0A820M1T8_9BILA</name>
<dbReference type="InterPro" id="IPR001752">
    <property type="entry name" value="Kinesin_motor_dom"/>
</dbReference>
<gene>
    <name evidence="3" type="ORF">TSG867_LOCUS10525</name>
</gene>
<feature type="compositionally biased region" description="Polar residues" evidence="1">
    <location>
        <begin position="829"/>
        <end position="868"/>
    </location>
</feature>
<dbReference type="EMBL" id="CAJOBQ010000484">
    <property type="protein sequence ID" value="CAF4365701.1"/>
    <property type="molecule type" value="Genomic_DNA"/>
</dbReference>